<feature type="transmembrane region" description="Helical" evidence="11">
    <location>
        <begin position="995"/>
        <end position="1022"/>
    </location>
</feature>
<keyword evidence="5" id="KW-0677">Repeat</keyword>
<feature type="region of interest" description="Disordered" evidence="10">
    <location>
        <begin position="962"/>
        <end position="987"/>
    </location>
</feature>
<feature type="domain" description="ABC transmembrane type-1" evidence="13">
    <location>
        <begin position="284"/>
        <end position="585"/>
    </location>
</feature>
<dbReference type="GeneID" id="87837421"/>
<keyword evidence="15" id="KW-1185">Reference proteome</keyword>
<dbReference type="PANTHER" id="PTHR24223">
    <property type="entry name" value="ATP-BINDING CASSETTE SUB-FAMILY C"/>
    <property type="match status" value="1"/>
</dbReference>
<comment type="caution">
    <text evidence="14">The sequence shown here is derived from an EMBL/GenBank/DDBJ whole genome shotgun (WGS) entry which is preliminary data.</text>
</comment>
<dbReference type="CDD" id="cd18596">
    <property type="entry name" value="ABC_6TM_VMR1_D1_like"/>
    <property type="match status" value="1"/>
</dbReference>
<evidence type="ECO:0000256" key="10">
    <source>
        <dbReference type="SAM" id="MobiDB-lite"/>
    </source>
</evidence>
<dbReference type="Gene3D" id="1.20.1560.10">
    <property type="entry name" value="ABC transporter type 1, transmembrane domain"/>
    <property type="match status" value="2"/>
</dbReference>
<feature type="transmembrane region" description="Helical" evidence="11">
    <location>
        <begin position="75"/>
        <end position="94"/>
    </location>
</feature>
<feature type="region of interest" description="Disordered" evidence="10">
    <location>
        <begin position="377"/>
        <end position="398"/>
    </location>
</feature>
<dbReference type="PROSITE" id="PS50893">
    <property type="entry name" value="ABC_TRANSPORTER_2"/>
    <property type="match status" value="2"/>
</dbReference>
<dbReference type="Pfam" id="PF00664">
    <property type="entry name" value="ABC_membrane"/>
    <property type="match status" value="2"/>
</dbReference>
<reference evidence="14" key="1">
    <citation type="journal article" date="2023" name="Mol. Phylogenet. Evol.">
        <title>Genome-scale phylogeny and comparative genomics of the fungal order Sordariales.</title>
        <authorList>
            <person name="Hensen N."/>
            <person name="Bonometti L."/>
            <person name="Westerberg I."/>
            <person name="Brannstrom I.O."/>
            <person name="Guillou S."/>
            <person name="Cros-Aarteil S."/>
            <person name="Calhoun S."/>
            <person name="Haridas S."/>
            <person name="Kuo A."/>
            <person name="Mondo S."/>
            <person name="Pangilinan J."/>
            <person name="Riley R."/>
            <person name="LaButti K."/>
            <person name="Andreopoulos B."/>
            <person name="Lipzen A."/>
            <person name="Chen C."/>
            <person name="Yan M."/>
            <person name="Daum C."/>
            <person name="Ng V."/>
            <person name="Clum A."/>
            <person name="Steindorff A."/>
            <person name="Ohm R.A."/>
            <person name="Martin F."/>
            <person name="Silar P."/>
            <person name="Natvig D.O."/>
            <person name="Lalanne C."/>
            <person name="Gautier V."/>
            <person name="Ament-Velasquez S.L."/>
            <person name="Kruys A."/>
            <person name="Hutchinson M.I."/>
            <person name="Powell A.J."/>
            <person name="Barry K."/>
            <person name="Miller A.N."/>
            <person name="Grigoriev I.V."/>
            <person name="Debuchy R."/>
            <person name="Gladieux P."/>
            <person name="Hiltunen Thoren M."/>
            <person name="Johannesson H."/>
        </authorList>
    </citation>
    <scope>NUCLEOTIDE SEQUENCE</scope>
    <source>
        <strain evidence="14">CBS 168.71</strain>
    </source>
</reference>
<keyword evidence="8 11" id="KW-1133">Transmembrane helix</keyword>
<gene>
    <name evidence="14" type="ORF">B0H64DRAFT_320597</name>
</gene>
<dbReference type="GO" id="GO:0005524">
    <property type="term" value="F:ATP binding"/>
    <property type="evidence" value="ECO:0007669"/>
    <property type="project" value="UniProtKB-KW"/>
</dbReference>
<feature type="domain" description="ABC transporter" evidence="12">
    <location>
        <begin position="1273"/>
        <end position="1514"/>
    </location>
</feature>
<keyword evidence="4 11" id="KW-0812">Transmembrane</keyword>
<evidence type="ECO:0000259" key="12">
    <source>
        <dbReference type="PROSITE" id="PS50893"/>
    </source>
</evidence>
<feature type="transmembrane region" description="Helical" evidence="11">
    <location>
        <begin position="172"/>
        <end position="193"/>
    </location>
</feature>
<dbReference type="PROSITE" id="PS50929">
    <property type="entry name" value="ABC_TM1F"/>
    <property type="match status" value="2"/>
</dbReference>
<dbReference type="InterPro" id="IPR036640">
    <property type="entry name" value="ABC1_TM_sf"/>
</dbReference>
<evidence type="ECO:0000256" key="8">
    <source>
        <dbReference type="ARBA" id="ARBA00022989"/>
    </source>
</evidence>
<keyword evidence="7" id="KW-0067">ATP-binding</keyword>
<evidence type="ECO:0000256" key="2">
    <source>
        <dbReference type="ARBA" id="ARBA00009726"/>
    </source>
</evidence>
<feature type="transmembrane region" description="Helical" evidence="11">
    <location>
        <begin position="526"/>
        <end position="550"/>
    </location>
</feature>
<dbReference type="InterPro" id="IPR003593">
    <property type="entry name" value="AAA+_ATPase"/>
</dbReference>
<dbReference type="GO" id="GO:0016020">
    <property type="term" value="C:membrane"/>
    <property type="evidence" value="ECO:0007669"/>
    <property type="project" value="UniProtKB-SubCell"/>
</dbReference>
<keyword evidence="3" id="KW-0813">Transport</keyword>
<protein>
    <submittedName>
        <fullName evidence="14">Multidrug resistance-associated protein</fullName>
    </submittedName>
</protein>
<dbReference type="GO" id="GO:0140359">
    <property type="term" value="F:ABC-type transporter activity"/>
    <property type="evidence" value="ECO:0007669"/>
    <property type="project" value="InterPro"/>
</dbReference>
<dbReference type="InterPro" id="IPR003439">
    <property type="entry name" value="ABC_transporter-like_ATP-bd"/>
</dbReference>
<feature type="region of interest" description="Disordered" evidence="10">
    <location>
        <begin position="867"/>
        <end position="899"/>
    </location>
</feature>
<feature type="compositionally biased region" description="Basic and acidic residues" evidence="10">
    <location>
        <begin position="867"/>
        <end position="882"/>
    </location>
</feature>
<feature type="compositionally biased region" description="Polar residues" evidence="10">
    <location>
        <begin position="377"/>
        <end position="387"/>
    </location>
</feature>
<feature type="transmembrane region" description="Helical" evidence="11">
    <location>
        <begin position="1182"/>
        <end position="1203"/>
    </location>
</feature>
<dbReference type="FunFam" id="3.40.50.300:FF:000610">
    <property type="entry name" value="Multidrug resistance-associated ABC transporter"/>
    <property type="match status" value="1"/>
</dbReference>
<dbReference type="Pfam" id="PF00005">
    <property type="entry name" value="ABC_tran"/>
    <property type="match status" value="2"/>
</dbReference>
<evidence type="ECO:0000256" key="4">
    <source>
        <dbReference type="ARBA" id="ARBA00022692"/>
    </source>
</evidence>
<dbReference type="FunFam" id="1.20.1560.10:FF:000013">
    <property type="entry name" value="ABC transporter C family member 2"/>
    <property type="match status" value="1"/>
</dbReference>
<feature type="transmembrane region" description="Helical" evidence="11">
    <location>
        <begin position="285"/>
        <end position="304"/>
    </location>
</feature>
<organism evidence="14 15">
    <name type="scientific">Chaetomium fimeti</name>
    <dbReference type="NCBI Taxonomy" id="1854472"/>
    <lineage>
        <taxon>Eukaryota</taxon>
        <taxon>Fungi</taxon>
        <taxon>Dikarya</taxon>
        <taxon>Ascomycota</taxon>
        <taxon>Pezizomycotina</taxon>
        <taxon>Sordariomycetes</taxon>
        <taxon>Sordariomycetidae</taxon>
        <taxon>Sordariales</taxon>
        <taxon>Chaetomiaceae</taxon>
        <taxon>Chaetomium</taxon>
    </lineage>
</organism>
<keyword evidence="9 11" id="KW-0472">Membrane</keyword>
<dbReference type="InterPro" id="IPR050173">
    <property type="entry name" value="ABC_transporter_C-like"/>
</dbReference>
<dbReference type="SUPFAM" id="SSF90123">
    <property type="entry name" value="ABC transporter transmembrane region"/>
    <property type="match status" value="2"/>
</dbReference>
<dbReference type="CDD" id="cd18604">
    <property type="entry name" value="ABC_6TM_VMR1_D2_like"/>
    <property type="match status" value="1"/>
</dbReference>
<accession>A0AAE0HIM1</accession>
<feature type="transmembrane region" description="Helical" evidence="11">
    <location>
        <begin position="924"/>
        <end position="947"/>
    </location>
</feature>
<dbReference type="SMART" id="SM00382">
    <property type="entry name" value="AAA"/>
    <property type="match status" value="2"/>
</dbReference>
<evidence type="ECO:0000256" key="3">
    <source>
        <dbReference type="ARBA" id="ARBA00022448"/>
    </source>
</evidence>
<feature type="transmembrane region" description="Helical" evidence="11">
    <location>
        <begin position="106"/>
        <end position="126"/>
    </location>
</feature>
<keyword evidence="6" id="KW-0547">Nucleotide-binding</keyword>
<dbReference type="CDD" id="cd03250">
    <property type="entry name" value="ABCC_MRP_domain1"/>
    <property type="match status" value="1"/>
</dbReference>
<dbReference type="InterPro" id="IPR027417">
    <property type="entry name" value="P-loop_NTPase"/>
</dbReference>
<evidence type="ECO:0000256" key="9">
    <source>
        <dbReference type="ARBA" id="ARBA00023136"/>
    </source>
</evidence>
<comment type="subcellular location">
    <subcellularLocation>
        <location evidence="1">Membrane</location>
        <topology evidence="1">Multi-pass membrane protein</topology>
    </subcellularLocation>
</comment>
<feature type="transmembrane region" description="Helical" evidence="11">
    <location>
        <begin position="556"/>
        <end position="574"/>
    </location>
</feature>
<evidence type="ECO:0000256" key="1">
    <source>
        <dbReference type="ARBA" id="ARBA00004141"/>
    </source>
</evidence>
<feature type="domain" description="ABC transporter" evidence="12">
    <location>
        <begin position="616"/>
        <end position="866"/>
    </location>
</feature>
<evidence type="ECO:0000259" key="13">
    <source>
        <dbReference type="PROSITE" id="PS50929"/>
    </source>
</evidence>
<dbReference type="GO" id="GO:0005737">
    <property type="term" value="C:cytoplasm"/>
    <property type="evidence" value="ECO:0007669"/>
    <property type="project" value="UniProtKB-ARBA"/>
</dbReference>
<feature type="transmembrane region" description="Helical" evidence="11">
    <location>
        <begin position="1210"/>
        <end position="1231"/>
    </location>
</feature>
<dbReference type="Gene3D" id="3.40.50.300">
    <property type="entry name" value="P-loop containing nucleotide triphosphate hydrolases"/>
    <property type="match status" value="2"/>
</dbReference>
<dbReference type="EMBL" id="JAUEPN010000003">
    <property type="protein sequence ID" value="KAK3297263.1"/>
    <property type="molecule type" value="Genomic_DNA"/>
</dbReference>
<evidence type="ECO:0000313" key="14">
    <source>
        <dbReference type="EMBL" id="KAK3297263.1"/>
    </source>
</evidence>
<feature type="transmembrane region" description="Helical" evidence="11">
    <location>
        <begin position="1085"/>
        <end position="1113"/>
    </location>
</feature>
<evidence type="ECO:0000256" key="11">
    <source>
        <dbReference type="SAM" id="Phobius"/>
    </source>
</evidence>
<dbReference type="SUPFAM" id="SSF52540">
    <property type="entry name" value="P-loop containing nucleoside triphosphate hydrolases"/>
    <property type="match status" value="2"/>
</dbReference>
<dbReference type="GO" id="GO:0016887">
    <property type="term" value="F:ATP hydrolysis activity"/>
    <property type="evidence" value="ECO:0007669"/>
    <property type="project" value="InterPro"/>
</dbReference>
<evidence type="ECO:0000256" key="6">
    <source>
        <dbReference type="ARBA" id="ARBA00022741"/>
    </source>
</evidence>
<dbReference type="CDD" id="cd03244">
    <property type="entry name" value="ABCC_MRP_domain2"/>
    <property type="match status" value="1"/>
</dbReference>
<reference evidence="14" key="2">
    <citation type="submission" date="2023-06" db="EMBL/GenBank/DDBJ databases">
        <authorList>
            <consortium name="Lawrence Berkeley National Laboratory"/>
            <person name="Haridas S."/>
            <person name="Hensen N."/>
            <person name="Bonometti L."/>
            <person name="Westerberg I."/>
            <person name="Brannstrom I.O."/>
            <person name="Guillou S."/>
            <person name="Cros-Aarteil S."/>
            <person name="Calhoun S."/>
            <person name="Kuo A."/>
            <person name="Mondo S."/>
            <person name="Pangilinan J."/>
            <person name="Riley R."/>
            <person name="Labutti K."/>
            <person name="Andreopoulos B."/>
            <person name="Lipzen A."/>
            <person name="Chen C."/>
            <person name="Yanf M."/>
            <person name="Daum C."/>
            <person name="Ng V."/>
            <person name="Clum A."/>
            <person name="Steindorff A."/>
            <person name="Ohm R."/>
            <person name="Martin F."/>
            <person name="Silar P."/>
            <person name="Natvig D."/>
            <person name="Lalanne C."/>
            <person name="Gautier V."/>
            <person name="Ament-Velasquez S.L."/>
            <person name="Kruys A."/>
            <person name="Hutchinson M.I."/>
            <person name="Powell A.J."/>
            <person name="Barry K."/>
            <person name="Miller A.N."/>
            <person name="Grigoriev I.V."/>
            <person name="Debuchy R."/>
            <person name="Gladieux P."/>
            <person name="Thoren M.H."/>
            <person name="Johannesson H."/>
        </authorList>
    </citation>
    <scope>NUCLEOTIDE SEQUENCE</scope>
    <source>
        <strain evidence="14">CBS 168.71</strain>
    </source>
</reference>
<dbReference type="Proteomes" id="UP001278766">
    <property type="component" value="Unassembled WGS sequence"/>
</dbReference>
<proteinExistence type="inferred from homology"/>
<feature type="domain" description="ABC transmembrane type-1" evidence="13">
    <location>
        <begin position="928"/>
        <end position="1239"/>
    </location>
</feature>
<evidence type="ECO:0000256" key="7">
    <source>
        <dbReference type="ARBA" id="ARBA00022840"/>
    </source>
</evidence>
<dbReference type="InterPro" id="IPR011527">
    <property type="entry name" value="ABC1_TM_dom"/>
</dbReference>
<evidence type="ECO:0000256" key="5">
    <source>
        <dbReference type="ARBA" id="ARBA00022737"/>
    </source>
</evidence>
<comment type="similarity">
    <text evidence="2">Belongs to the ABC transporter superfamily. ABCC family. Conjugate transporter (TC 3.A.1.208) subfamily.</text>
</comment>
<dbReference type="InterPro" id="IPR017871">
    <property type="entry name" value="ABC_transporter-like_CS"/>
</dbReference>
<evidence type="ECO:0000313" key="15">
    <source>
        <dbReference type="Proteomes" id="UP001278766"/>
    </source>
</evidence>
<feature type="transmembrane region" description="Helical" evidence="11">
    <location>
        <begin position="12"/>
        <end position="35"/>
    </location>
</feature>
<dbReference type="PANTHER" id="PTHR24223:SF456">
    <property type="entry name" value="MULTIDRUG RESISTANCE-ASSOCIATED PROTEIN LETHAL(2)03659"/>
    <property type="match status" value="1"/>
</dbReference>
<name>A0AAE0HIM1_9PEZI</name>
<feature type="transmembrane region" description="Helical" evidence="11">
    <location>
        <begin position="324"/>
        <end position="343"/>
    </location>
</feature>
<dbReference type="PROSITE" id="PS00211">
    <property type="entry name" value="ABC_TRANSPORTER_1"/>
    <property type="match status" value="1"/>
</dbReference>
<dbReference type="RefSeq" id="XP_062660777.1">
    <property type="nucleotide sequence ID" value="XM_062800473.1"/>
</dbReference>
<sequence length="1537" mass="165805">MEASSSSASEPLLVPSFAALILAHLLGVPAALGIGKRLSRRGTLKYHRPDSYYSDEDGEASDESSRCFSSKWQSVTLVISSVIGLVASLALLLSSSRANGHQMASLAAQSGIWTSVALQAAALYIERWPTERFRLSNYVLWTAVLTLFSPALSIVSLVVLGDAATRGRSMTLQVPVAAQVAAALICIVCSSLIPRRPDVFHNGRRVDRQATTSAFGNLSFGWAADLLGQVARNPDLGLQDLPEVSHAARSDVLLARLEQQRAKGRATLWRLLLATHRGPLLRQTILGVASALVSFGPQVALFGLLRGLEGGDGGARTGPGSGLLSPWLWVLALAVAMVLDSVLGARLSWMAQSEAGIPVQAELVGMIFAKSMRLRDSAQSSQPQSNVDEGKGQRGTGQRSVVNLAAVDARRIAEFASSQYMVPDSLTRLLVACGLLFRLLGLKSLLAGLGVTILVAPLNSFLTRGLGRIQGNVMTATDRRTSALAECLQGIRQVKFSALESQWESRILAQREGELASLSTAVKYRVALISVWVFSPIIVSAVSLTVYSLIHGDLTAAVAFTAMSIFANLGTALFSMPDLLAKATGAAVGVRRIQTFLKSPEKKNTATAGVVHPICLRDATISWPTSDDAKPRLDRFLLRRVNLTFPPRGLTLIAGRTGSGKTLLLTSVLGDCNIVSGTVSVPSPPTAADRHDELASPADWLLDTAQAYVSQNPWIENGTVKTNILMGLPHFESRYRQVLFATSLEKDLNMFPDGDLTDIGANGVNLSGGQKWRIAFARALYSRAGTLVIDDIFSALDAHTSRHVFEHGLVGEIANGRTRILATHHIGLCLGHADYCVVLEQGHVQHAGSAETLVKADLCSHLGLSRDDKGRDQKSRYRRDGPSDATGHRRSATTSTKFVQDEGRATGSMSWALYGNYIGRSRRAFLWALVLLASVAYTFFVIARSLWMALWTGSNAANRQPEHHASFVSSQRPPSPPPSDLTNSNSSTHQLDKHISWYISIYVGISIATCIMGTVRVMLLYYAALSSSKGLFEDLLYTVLRAPMRWFDRVPQGRIMNRFVADMSLLDSRLGLDLLVSVGRSLEMVGVAVTAVVVCPVLVPPAIAFLAICAYLGSVYLAGAREIKRLESVASSPILEQFGSCTRGLATIRAFGLVEKYVRLMHAKVDDRSRASWNLWLLNSWMTLRLTLLVALFSTVTASVVVVRMESIPASAAGLILTLVFRYNSLMVTAIKQCANLEMDMNAAERVVEYAGVATETQGGKEAPAAWPTEGRLEVEDLVVGYAPELAPSLNGLSFTILPNQRVGIVGRTGAGKSTLALALFRVLEARSGCVRVDGVDISTIRLHNLRSKLAVIPQDPVLFSGSLRANLDTFGEHDDVRLYEALEQVSLVRPTEEQEEKGVFPALSTPVSAGGHNLSQGQRQLICLARAALSRSKILVLDEATSAIDMETDALIQKSLRSQFGGNSTTMLVVAHRLSTVADFDSIIVMDAGKVVEFGSPRTLMGICGGSFRSLVENSGEKERLQQLIFESRPEGLGLK</sequence>
<feature type="transmembrane region" description="Helical" evidence="11">
    <location>
        <begin position="138"/>
        <end position="160"/>
    </location>
</feature>